<dbReference type="EMBL" id="BMPD01000015">
    <property type="protein sequence ID" value="GGK85387.1"/>
    <property type="molecule type" value="Genomic_DNA"/>
</dbReference>
<reference evidence="2" key="1">
    <citation type="journal article" date="2014" name="Int. J. Syst. Evol. Microbiol.">
        <title>Complete genome sequence of Corynebacterium casei LMG S-19264T (=DSM 44701T), isolated from a smear-ripened cheese.</title>
        <authorList>
            <consortium name="US DOE Joint Genome Institute (JGI-PGF)"/>
            <person name="Walter F."/>
            <person name="Albersmeier A."/>
            <person name="Kalinowski J."/>
            <person name="Ruckert C."/>
        </authorList>
    </citation>
    <scope>NUCLEOTIDE SEQUENCE</scope>
    <source>
        <strain evidence="2">JCM 19018</strain>
    </source>
</reference>
<gene>
    <name evidence="2" type="ORF">GCM10009067_41880</name>
</gene>
<name>A0A830F569_9EURY</name>
<evidence type="ECO:0000313" key="3">
    <source>
        <dbReference type="Proteomes" id="UP000614221"/>
    </source>
</evidence>
<reference evidence="2" key="2">
    <citation type="submission" date="2020-09" db="EMBL/GenBank/DDBJ databases">
        <authorList>
            <person name="Sun Q."/>
            <person name="Ohkuma M."/>
        </authorList>
    </citation>
    <scope>NUCLEOTIDE SEQUENCE</scope>
    <source>
        <strain evidence="2">JCM 19018</strain>
    </source>
</reference>
<evidence type="ECO:0000256" key="1">
    <source>
        <dbReference type="SAM" id="Phobius"/>
    </source>
</evidence>
<keyword evidence="1" id="KW-0472">Membrane</keyword>
<organism evidence="2 3">
    <name type="scientific">Haloarcula sebkhae</name>
    <dbReference type="NCBI Taxonomy" id="932660"/>
    <lineage>
        <taxon>Archaea</taxon>
        <taxon>Methanobacteriati</taxon>
        <taxon>Methanobacteriota</taxon>
        <taxon>Stenosarchaea group</taxon>
        <taxon>Halobacteria</taxon>
        <taxon>Halobacteriales</taxon>
        <taxon>Haloarculaceae</taxon>
        <taxon>Haloarcula</taxon>
    </lineage>
</organism>
<sequence length="89" mass="9302">MSIAGLFAVVTNNLVQTRYHDVLLVLQTQPSDRRCRFRRIVVREAAIGLAGLVIAMIVASAASSAGFGPVIQLVAALTCSAAVGNVTGY</sequence>
<dbReference type="Proteomes" id="UP000614221">
    <property type="component" value="Unassembled WGS sequence"/>
</dbReference>
<proteinExistence type="predicted"/>
<evidence type="ECO:0000313" key="2">
    <source>
        <dbReference type="EMBL" id="GGK85387.1"/>
    </source>
</evidence>
<dbReference type="AlphaFoldDB" id="A0A830F569"/>
<feature type="transmembrane region" description="Helical" evidence="1">
    <location>
        <begin position="40"/>
        <end position="61"/>
    </location>
</feature>
<feature type="transmembrane region" description="Helical" evidence="1">
    <location>
        <begin position="67"/>
        <end position="86"/>
    </location>
</feature>
<protein>
    <submittedName>
        <fullName evidence="2">Uncharacterized protein</fullName>
    </submittedName>
</protein>
<accession>A0A830F569</accession>
<comment type="caution">
    <text evidence="2">The sequence shown here is derived from an EMBL/GenBank/DDBJ whole genome shotgun (WGS) entry which is preliminary data.</text>
</comment>
<keyword evidence="1" id="KW-0812">Transmembrane</keyword>
<keyword evidence="1" id="KW-1133">Transmembrane helix</keyword>